<evidence type="ECO:0000256" key="2">
    <source>
        <dbReference type="ARBA" id="ARBA00022723"/>
    </source>
</evidence>
<keyword evidence="3" id="KW-0378">Hydrolase</keyword>
<feature type="domain" description="MPN" evidence="6">
    <location>
        <begin position="33"/>
        <end position="155"/>
    </location>
</feature>
<dbReference type="PROSITE" id="PS01302">
    <property type="entry name" value="UPF0758"/>
    <property type="match status" value="1"/>
</dbReference>
<evidence type="ECO:0000256" key="4">
    <source>
        <dbReference type="ARBA" id="ARBA00022833"/>
    </source>
</evidence>
<evidence type="ECO:0000313" key="7">
    <source>
        <dbReference type="EMBL" id="MBW4332223.1"/>
    </source>
</evidence>
<dbReference type="InterPro" id="IPR037518">
    <property type="entry name" value="MPN"/>
</dbReference>
<dbReference type="Proteomes" id="UP001197214">
    <property type="component" value="Unassembled WGS sequence"/>
</dbReference>
<protein>
    <submittedName>
        <fullName evidence="7">DNA repair protein RadC</fullName>
    </submittedName>
</protein>
<dbReference type="RefSeq" id="WP_219239345.1">
    <property type="nucleotide sequence ID" value="NZ_JAHWZX010000021.1"/>
</dbReference>
<evidence type="ECO:0000256" key="3">
    <source>
        <dbReference type="ARBA" id="ARBA00022801"/>
    </source>
</evidence>
<evidence type="ECO:0000313" key="8">
    <source>
        <dbReference type="Proteomes" id="UP001197214"/>
    </source>
</evidence>
<dbReference type="PROSITE" id="PS50249">
    <property type="entry name" value="MPN"/>
    <property type="match status" value="1"/>
</dbReference>
<dbReference type="CDD" id="cd08071">
    <property type="entry name" value="MPN_DUF2466"/>
    <property type="match status" value="1"/>
</dbReference>
<dbReference type="PANTHER" id="PTHR30471">
    <property type="entry name" value="DNA REPAIR PROTEIN RADC"/>
    <property type="match status" value="1"/>
</dbReference>
<dbReference type="InterPro" id="IPR001405">
    <property type="entry name" value="UPF0758"/>
</dbReference>
<reference evidence="7 8" key="1">
    <citation type="submission" date="2021-07" db="EMBL/GenBank/DDBJ databases">
        <title>Stakelama flava sp. nov., a novel endophytic bacterium isolated from branch of Kandelia candel.</title>
        <authorList>
            <person name="Tuo L."/>
        </authorList>
    </citation>
    <scope>NUCLEOTIDE SEQUENCE [LARGE SCALE GENOMIC DNA]</scope>
    <source>
        <strain evidence="7 8">CBK3Z-3</strain>
    </source>
</reference>
<organism evidence="7 8">
    <name type="scientific">Stakelama flava</name>
    <dbReference type="NCBI Taxonomy" id="2860338"/>
    <lineage>
        <taxon>Bacteria</taxon>
        <taxon>Pseudomonadati</taxon>
        <taxon>Pseudomonadota</taxon>
        <taxon>Alphaproteobacteria</taxon>
        <taxon>Sphingomonadales</taxon>
        <taxon>Sphingomonadaceae</taxon>
        <taxon>Stakelama</taxon>
    </lineage>
</organism>
<comment type="caution">
    <text evidence="7">The sequence shown here is derived from an EMBL/GenBank/DDBJ whole genome shotgun (WGS) entry which is preliminary data.</text>
</comment>
<proteinExistence type="predicted"/>
<keyword evidence="8" id="KW-1185">Reference proteome</keyword>
<dbReference type="InterPro" id="IPR025657">
    <property type="entry name" value="RadC_JAB"/>
</dbReference>
<dbReference type="InterPro" id="IPR020891">
    <property type="entry name" value="UPF0758_CS"/>
</dbReference>
<evidence type="ECO:0000256" key="5">
    <source>
        <dbReference type="ARBA" id="ARBA00023049"/>
    </source>
</evidence>
<keyword evidence="5" id="KW-0482">Metalloprotease</keyword>
<dbReference type="PANTHER" id="PTHR30471:SF3">
    <property type="entry name" value="UPF0758 PROTEIN YEES-RELATED"/>
    <property type="match status" value="1"/>
</dbReference>
<accession>A0ABS6XPT9</accession>
<dbReference type="EMBL" id="JAHWZX010000021">
    <property type="protein sequence ID" value="MBW4332223.1"/>
    <property type="molecule type" value="Genomic_DNA"/>
</dbReference>
<evidence type="ECO:0000256" key="1">
    <source>
        <dbReference type="ARBA" id="ARBA00022670"/>
    </source>
</evidence>
<keyword evidence="1" id="KW-0645">Protease</keyword>
<keyword evidence="2" id="KW-0479">Metal-binding</keyword>
<sequence length="155" mass="17095">MELLADARPVAAIEGARAFMQAALREQVLNGKSIGHADELIDYLRSDMAHLPMERCRVLLLDKKLRLIRDVKLTDGTIDEAPFFPREVFRVALLANASAIILVHNHPSGDPQPSRADVDATATIVWIAKRIGMDFIDHLIISRGGCSSFRALGLL</sequence>
<name>A0ABS6XPT9_9SPHN</name>
<dbReference type="Pfam" id="PF04002">
    <property type="entry name" value="RadC"/>
    <property type="match status" value="1"/>
</dbReference>
<keyword evidence="4" id="KW-0862">Zinc</keyword>
<gene>
    <name evidence="7" type="ORF">KY084_15285</name>
</gene>
<evidence type="ECO:0000259" key="6">
    <source>
        <dbReference type="PROSITE" id="PS50249"/>
    </source>
</evidence>